<sequence>MGLRDRVFKHREKMLAEREIGEKEAVEKEGNGYFVKKFYRSISSDNKASGDSLLIFFLEPVLKAGIDIYFDQDSSKSIFEKVTVYSNKYNLEIISISTPAITDDNNECVEVVFKKKQNPYT</sequence>
<accession>A0A383TDC2</accession>
<dbReference type="EMBL" id="UNRR01000013">
    <property type="protein sequence ID" value="SYZ78155.1"/>
    <property type="molecule type" value="Genomic_DNA"/>
</dbReference>
<name>A0A383TDC2_9LACT</name>
<reference evidence="2" key="1">
    <citation type="submission" date="2018-05" db="EMBL/GenBank/DDBJ databases">
        <authorList>
            <person name="Strepis N."/>
        </authorList>
    </citation>
    <scope>NUCLEOTIDE SEQUENCE [LARGE SCALE GENOMIC DNA]</scope>
</reference>
<dbReference type="RefSeq" id="WP_119092798.1">
    <property type="nucleotide sequence ID" value="NZ_UNRR01000013.1"/>
</dbReference>
<dbReference type="Proteomes" id="UP000262072">
    <property type="component" value="Unassembled WGS sequence"/>
</dbReference>
<organism evidence="1 2">
    <name type="scientific">Trichococcus shcherbakoviae</name>
    <dbReference type="NCBI Taxonomy" id="2094020"/>
    <lineage>
        <taxon>Bacteria</taxon>
        <taxon>Bacillati</taxon>
        <taxon>Bacillota</taxon>
        <taxon>Bacilli</taxon>
        <taxon>Lactobacillales</taxon>
        <taxon>Carnobacteriaceae</taxon>
        <taxon>Trichococcus</taxon>
    </lineage>
</organism>
<dbReference type="AlphaFoldDB" id="A0A383TDC2"/>
<proteinExistence type="predicted"/>
<evidence type="ECO:0000313" key="1">
    <source>
        <dbReference type="EMBL" id="SYZ78155.1"/>
    </source>
</evidence>
<protein>
    <submittedName>
        <fullName evidence="1">Uncharacterized protein</fullName>
    </submittedName>
</protein>
<gene>
    <name evidence="1" type="ORF">TART1_0933</name>
</gene>
<evidence type="ECO:0000313" key="2">
    <source>
        <dbReference type="Proteomes" id="UP000262072"/>
    </source>
</evidence>